<evidence type="ECO:0000313" key="3">
    <source>
        <dbReference type="EMBL" id="MCE2594717.1"/>
    </source>
</evidence>
<evidence type="ECO:0000313" key="4">
    <source>
        <dbReference type="Proteomes" id="UP001201273"/>
    </source>
</evidence>
<evidence type="ECO:0000256" key="1">
    <source>
        <dbReference type="ARBA" id="ARBA00023027"/>
    </source>
</evidence>
<organism evidence="3 4">
    <name type="scientific">Motilimonas cestriensis</name>
    <dbReference type="NCBI Taxonomy" id="2742685"/>
    <lineage>
        <taxon>Bacteria</taxon>
        <taxon>Pseudomonadati</taxon>
        <taxon>Pseudomonadota</taxon>
        <taxon>Gammaproteobacteria</taxon>
        <taxon>Alteromonadales</taxon>
        <taxon>Alteromonadales genera incertae sedis</taxon>
        <taxon>Motilimonas</taxon>
    </lineage>
</organism>
<gene>
    <name evidence="3" type="ORF">K6Y31_07800</name>
</gene>
<sequence>MKYLVTGAAGFIGNFVAERLCEQGHEVVGLDNLNDYYDPNLKLARLKRIEHLTSFRFVKMDLADRDGIAMLFADEQFDRVIHLAAQAGVRYSIENPMAYIDSNLVGMATILEGCRHNKVKHLVYASSSSVYGMNEKMPFSTEDAVDHPVSLYAATKKSNELMAHSYSHLYDLPTTGLRFFTVYGPWGRPDMAPFLFTDAILNDREIKVFNHGKMKRDFTYIDDIVEGIIRIQDVVPVRDAENPNTSPSSSKAPYKVFNIGNNEPIALMTFIEAIEKAAGKTAEKNYMPMQAGDVPATFADIDSLQAAVGFKPDTKIEYGMQQFVDWYSSFYLNK</sequence>
<keyword evidence="1" id="KW-0520">NAD</keyword>
<dbReference type="SUPFAM" id="SSF51735">
    <property type="entry name" value="NAD(P)-binding Rossmann-fold domains"/>
    <property type="match status" value="1"/>
</dbReference>
<dbReference type="InterPro" id="IPR001509">
    <property type="entry name" value="Epimerase_deHydtase"/>
</dbReference>
<feature type="domain" description="NAD-dependent epimerase/dehydratase" evidence="2">
    <location>
        <begin position="4"/>
        <end position="231"/>
    </location>
</feature>
<dbReference type="CDD" id="cd05253">
    <property type="entry name" value="UDP_GE_SDE_e"/>
    <property type="match status" value="1"/>
</dbReference>
<keyword evidence="4" id="KW-1185">Reference proteome</keyword>
<dbReference type="InterPro" id="IPR036291">
    <property type="entry name" value="NAD(P)-bd_dom_sf"/>
</dbReference>
<dbReference type="Proteomes" id="UP001201273">
    <property type="component" value="Unassembled WGS sequence"/>
</dbReference>
<dbReference type="Gene3D" id="3.90.25.10">
    <property type="entry name" value="UDP-galactose 4-epimerase, domain 1"/>
    <property type="match status" value="1"/>
</dbReference>
<dbReference type="Pfam" id="PF01370">
    <property type="entry name" value="Epimerase"/>
    <property type="match status" value="1"/>
</dbReference>
<protein>
    <submittedName>
        <fullName evidence="3">NAD-dependent epimerase</fullName>
    </submittedName>
</protein>
<dbReference type="Gene3D" id="3.40.50.720">
    <property type="entry name" value="NAD(P)-binding Rossmann-like Domain"/>
    <property type="match status" value="1"/>
</dbReference>
<reference evidence="3 4" key="1">
    <citation type="journal article" date="2022" name="Environ. Microbiol. Rep.">
        <title>Eco-phylogenetic analyses reveal divergent evolution of vitamin B12 metabolism in the marine bacterial family 'Psychromonadaceae'.</title>
        <authorList>
            <person name="Jin X."/>
            <person name="Yang Y."/>
            <person name="Cao H."/>
            <person name="Gao B."/>
            <person name="Zhao Z."/>
        </authorList>
    </citation>
    <scope>NUCLEOTIDE SEQUENCE [LARGE SCALE GENOMIC DNA]</scope>
    <source>
        <strain evidence="3 4">MKS20</strain>
    </source>
</reference>
<dbReference type="RefSeq" id="WP_233052241.1">
    <property type="nucleotide sequence ID" value="NZ_JAIMJA010000006.1"/>
</dbReference>
<accession>A0ABS8W9E4</accession>
<comment type="caution">
    <text evidence="3">The sequence shown here is derived from an EMBL/GenBank/DDBJ whole genome shotgun (WGS) entry which is preliminary data.</text>
</comment>
<proteinExistence type="predicted"/>
<name>A0ABS8W9E4_9GAMM</name>
<dbReference type="EMBL" id="JAIMJA010000006">
    <property type="protein sequence ID" value="MCE2594717.1"/>
    <property type="molecule type" value="Genomic_DNA"/>
</dbReference>
<dbReference type="PANTHER" id="PTHR43574">
    <property type="entry name" value="EPIMERASE-RELATED"/>
    <property type="match status" value="1"/>
</dbReference>
<dbReference type="PRINTS" id="PR01713">
    <property type="entry name" value="NUCEPIMERASE"/>
</dbReference>
<evidence type="ECO:0000259" key="2">
    <source>
        <dbReference type="Pfam" id="PF01370"/>
    </source>
</evidence>